<evidence type="ECO:0000313" key="3">
    <source>
        <dbReference type="Proteomes" id="UP000812966"/>
    </source>
</evidence>
<keyword evidence="3" id="KW-1185">Reference proteome</keyword>
<feature type="domain" description="Thioesterase" evidence="1">
    <location>
        <begin position="212"/>
        <end position="287"/>
    </location>
</feature>
<gene>
    <name evidence="2" type="ORF">FFLO_02967</name>
</gene>
<name>A0A8K0JNN0_9TREE</name>
<dbReference type="Pfam" id="PF03061">
    <property type="entry name" value="4HBT"/>
    <property type="match status" value="1"/>
</dbReference>
<dbReference type="AlphaFoldDB" id="A0A8K0JNN0"/>
<dbReference type="Gene3D" id="3.10.129.10">
    <property type="entry name" value="Hotdog Thioesterase"/>
    <property type="match status" value="1"/>
</dbReference>
<dbReference type="PANTHER" id="PTHR47260">
    <property type="entry name" value="UPF0644 PROTEIN PB2B4.06"/>
    <property type="match status" value="1"/>
</dbReference>
<evidence type="ECO:0000313" key="2">
    <source>
        <dbReference type="EMBL" id="KAG7553612.1"/>
    </source>
</evidence>
<dbReference type="SUPFAM" id="SSF54637">
    <property type="entry name" value="Thioesterase/thiol ester dehydrase-isomerase"/>
    <property type="match status" value="1"/>
</dbReference>
<organism evidence="2 3">
    <name type="scientific">Filobasidium floriforme</name>
    <dbReference type="NCBI Taxonomy" id="5210"/>
    <lineage>
        <taxon>Eukaryota</taxon>
        <taxon>Fungi</taxon>
        <taxon>Dikarya</taxon>
        <taxon>Basidiomycota</taxon>
        <taxon>Agaricomycotina</taxon>
        <taxon>Tremellomycetes</taxon>
        <taxon>Filobasidiales</taxon>
        <taxon>Filobasidiaceae</taxon>
        <taxon>Filobasidium</taxon>
    </lineage>
</organism>
<evidence type="ECO:0000259" key="1">
    <source>
        <dbReference type="Pfam" id="PF03061"/>
    </source>
</evidence>
<dbReference type="EMBL" id="JABELV010000051">
    <property type="protein sequence ID" value="KAG7553612.1"/>
    <property type="molecule type" value="Genomic_DNA"/>
</dbReference>
<reference evidence="2" key="1">
    <citation type="submission" date="2020-04" db="EMBL/GenBank/DDBJ databases">
        <title>Analysis of mating type loci in Filobasidium floriforme.</title>
        <authorList>
            <person name="Nowrousian M."/>
        </authorList>
    </citation>
    <scope>NUCLEOTIDE SEQUENCE</scope>
    <source>
        <strain evidence="2">CBS 6242</strain>
    </source>
</reference>
<sequence>MSWYTRPLCGLRSGSKVIDTRSTLSKAYGSRSISRLTHHNRTTVITKPATILSPSDGVRAKRWEHGSRSIPSQKRASSTYTNIALLLVLPSTFYLLGSIHPPATLSLLFPRKAPAPMRVETPEGQAHVERLEQEIQKLDLVQQLREKTAGGDAAEWYECRPASKPMHEHSLTSSILRGPGMLAVPPLAFVKTDESEAVLILHLGRSLCGHDGIIHGGMIATIFDEALGRNALLNIPSNIGVTATLNLQYKKPTKADQFVVIRTKFDSVNGRKVNVSGTMEDLQGETLAMAQAMFVEPSYAKHLSNSGVAAALGRRPEILDTAGRLKDEKKVDA</sequence>
<proteinExistence type="predicted"/>
<dbReference type="PANTHER" id="PTHR47260:SF1">
    <property type="entry name" value="UPF0644 PROTEIN PB2B4.06"/>
    <property type="match status" value="1"/>
</dbReference>
<comment type="caution">
    <text evidence="2">The sequence shown here is derived from an EMBL/GenBank/DDBJ whole genome shotgun (WGS) entry which is preliminary data.</text>
</comment>
<protein>
    <recommendedName>
        <fullName evidence="1">Thioesterase domain-containing protein</fullName>
    </recommendedName>
</protein>
<dbReference type="Proteomes" id="UP000812966">
    <property type="component" value="Unassembled WGS sequence"/>
</dbReference>
<accession>A0A8K0JNN0</accession>
<dbReference type="InterPro" id="IPR006683">
    <property type="entry name" value="Thioestr_dom"/>
</dbReference>
<dbReference type="InterPro" id="IPR029069">
    <property type="entry name" value="HotDog_dom_sf"/>
</dbReference>
<dbReference type="InterPro" id="IPR052061">
    <property type="entry name" value="PTE-AB_protein"/>
</dbReference>
<dbReference type="CDD" id="cd03443">
    <property type="entry name" value="PaaI_thioesterase"/>
    <property type="match status" value="1"/>
</dbReference>